<feature type="compositionally biased region" description="Low complexity" evidence="2">
    <location>
        <begin position="156"/>
        <end position="186"/>
    </location>
</feature>
<feature type="compositionally biased region" description="Low complexity" evidence="2">
    <location>
        <begin position="41"/>
        <end position="53"/>
    </location>
</feature>
<dbReference type="SUPFAM" id="SSF47676">
    <property type="entry name" value="Conserved domain common to transcription factors TFIIS, elongin A, CRSP70"/>
    <property type="match status" value="1"/>
</dbReference>
<sequence length="828" mass="89143">MDIYSSATAWLQQQQQQAQQQVQQSDSQSVQRLASADWKETAPGTNGAATTTPVQGSIDLSDFGLGDLSVPQASSSSLASPSNSFFNFAQNYFSVPGPYNAMGYGTTSWSNQPGQVPLSTYSTLNGATTSTAGPTQTSPQSPTGQAMIDPALTTMAPTSTSTQSYASSPSVSQSQSPQPAQHPTSQYSYSQIHPNTLSYIQSSSHFPTSQQTQLQGTLSPYALHSPTMMTGISPSSFYSNPATATAPVQSRKDAFLAALKPSLSPKNFSGARGVQQLVSPIADYGILEVDAQTRLEILTKIRDNAGNHFFRAWLENSTAMDVTREWLKAGATNTDDEQVQETIMPLLHIVDRLPFTYETLAASKVGRTIRKLGKDALIPAVKDMASNLERKWREKYVPEHERAMNVDEDPQARKRKASEPPSSKLAQPTKKAAISAASSSKPVVVKKEIKATTVKESKSDSSFFSAPKPKPKLPSFKKSPAPPAVKKELDANIAQPSAIDPFQEALKAMAKARKSSPAPAPPSSNANVASVSVTLATGLTKSGKKKKVVTWAPDGQLELVKLIEKAIYDDDPINVSFEILAFAVELDIDYVSLHVDTQGSHPMHNMRDLERGEGAALHAHLFEELIDWFEPPSVELPPDLEVRPRGEESQEKATQEQRELTALGAMYLSLQQIPDSPAEPAIQIQPEQVDENVRVMLVGPEVDMLFFSPPPTDQPMAGVSVSDLVGQLAGNSSTTLGQTSLKGLGFDPGLISQVTSMGTLPPEQLQHIAQLLAQQSAFPGSSQNGGHNEFGDGQEWNANNDFGSGGGGEYGYQQDGDGERRWNSDRPG</sequence>
<feature type="region of interest" description="Disordered" evidence="2">
    <location>
        <begin position="14"/>
        <end position="55"/>
    </location>
</feature>
<accession>A0A4S4LN33</accession>
<evidence type="ECO:0000256" key="1">
    <source>
        <dbReference type="PROSITE-ProRule" id="PRU00649"/>
    </source>
</evidence>
<feature type="compositionally biased region" description="Low complexity" evidence="2">
    <location>
        <begin position="460"/>
        <end position="479"/>
    </location>
</feature>
<comment type="caution">
    <text evidence="4">The sequence shown here is derived from an EMBL/GenBank/DDBJ whole genome shotgun (WGS) entry which is preliminary data.</text>
</comment>
<evidence type="ECO:0000313" key="4">
    <source>
        <dbReference type="EMBL" id="THH13327.1"/>
    </source>
</evidence>
<feature type="compositionally biased region" description="Basic and acidic residues" evidence="2">
    <location>
        <begin position="817"/>
        <end position="828"/>
    </location>
</feature>
<feature type="non-terminal residue" evidence="4">
    <location>
        <position position="828"/>
    </location>
</feature>
<organism evidence="4 5">
    <name type="scientific">Bondarzewia mesenterica</name>
    <dbReference type="NCBI Taxonomy" id="1095465"/>
    <lineage>
        <taxon>Eukaryota</taxon>
        <taxon>Fungi</taxon>
        <taxon>Dikarya</taxon>
        <taxon>Basidiomycota</taxon>
        <taxon>Agaricomycotina</taxon>
        <taxon>Agaricomycetes</taxon>
        <taxon>Russulales</taxon>
        <taxon>Bondarzewiaceae</taxon>
        <taxon>Bondarzewia</taxon>
    </lineage>
</organism>
<dbReference type="Proteomes" id="UP000310158">
    <property type="component" value="Unassembled WGS sequence"/>
</dbReference>
<feature type="compositionally biased region" description="Low complexity" evidence="2">
    <location>
        <begin position="14"/>
        <end position="31"/>
    </location>
</feature>
<gene>
    <name evidence="4" type="ORF">EW146_g6870</name>
</gene>
<feature type="region of interest" description="Disordered" evidence="2">
    <location>
        <begin position="120"/>
        <end position="188"/>
    </location>
</feature>
<feature type="region of interest" description="Disordered" evidence="2">
    <location>
        <begin position="456"/>
        <end position="483"/>
    </location>
</feature>
<feature type="compositionally biased region" description="Polar residues" evidence="2">
    <location>
        <begin position="120"/>
        <end position="144"/>
    </location>
</feature>
<protein>
    <recommendedName>
        <fullName evidence="3">TFIIS N-terminal domain-containing protein</fullName>
    </recommendedName>
</protein>
<proteinExistence type="predicted"/>
<name>A0A4S4LN33_9AGAM</name>
<dbReference type="AlphaFoldDB" id="A0A4S4LN33"/>
<dbReference type="InterPro" id="IPR017923">
    <property type="entry name" value="TFIIS_N"/>
</dbReference>
<dbReference type="Pfam" id="PF08711">
    <property type="entry name" value="Med26"/>
    <property type="match status" value="1"/>
</dbReference>
<feature type="region of interest" description="Disordered" evidence="2">
    <location>
        <begin position="778"/>
        <end position="828"/>
    </location>
</feature>
<evidence type="ECO:0000256" key="2">
    <source>
        <dbReference type="SAM" id="MobiDB-lite"/>
    </source>
</evidence>
<comment type="subcellular location">
    <subcellularLocation>
        <location evidence="1">Nucleus</location>
    </subcellularLocation>
</comment>
<keyword evidence="5" id="KW-1185">Reference proteome</keyword>
<keyword evidence="1" id="KW-0539">Nucleus</keyword>
<dbReference type="InterPro" id="IPR035441">
    <property type="entry name" value="TFIIS/LEDGF_dom_sf"/>
</dbReference>
<feature type="domain" description="TFIIS N-terminal" evidence="3">
    <location>
        <begin position="321"/>
        <end position="399"/>
    </location>
</feature>
<reference evidence="4 5" key="1">
    <citation type="submission" date="2019-02" db="EMBL/GenBank/DDBJ databases">
        <title>Genome sequencing of the rare red list fungi Bondarzewia mesenterica.</title>
        <authorList>
            <person name="Buettner E."/>
            <person name="Kellner H."/>
        </authorList>
    </citation>
    <scope>NUCLEOTIDE SEQUENCE [LARGE SCALE GENOMIC DNA]</scope>
    <source>
        <strain evidence="4 5">DSM 108281</strain>
    </source>
</reference>
<dbReference type="GO" id="GO:0005634">
    <property type="term" value="C:nucleus"/>
    <property type="evidence" value="ECO:0007669"/>
    <property type="project" value="UniProtKB-SubCell"/>
</dbReference>
<feature type="region of interest" description="Disordered" evidence="2">
    <location>
        <begin position="399"/>
        <end position="438"/>
    </location>
</feature>
<evidence type="ECO:0000259" key="3">
    <source>
        <dbReference type="PROSITE" id="PS51319"/>
    </source>
</evidence>
<dbReference type="EMBL" id="SGPL01000364">
    <property type="protein sequence ID" value="THH13327.1"/>
    <property type="molecule type" value="Genomic_DNA"/>
</dbReference>
<dbReference type="Gene3D" id="1.20.930.10">
    <property type="entry name" value="Conserved domain common to transcription factors TFIIS, elongin A, CRSP70"/>
    <property type="match status" value="1"/>
</dbReference>
<evidence type="ECO:0000313" key="5">
    <source>
        <dbReference type="Proteomes" id="UP000310158"/>
    </source>
</evidence>
<dbReference type="OrthoDB" id="6159439at2759"/>
<dbReference type="PROSITE" id="PS51319">
    <property type="entry name" value="TFIIS_N"/>
    <property type="match status" value="1"/>
</dbReference>